<sequence>MYGRGDGVAQDFAEAMKWYRKAAEQGLPEGQWRLGAMYLKGEGVTKNYVEAEKWFRKAASQGNPEGQFYLGHLYLSGLGVSKNLSEAGKWFKLATTDEKFRTNALTMWERGYNPSKHNPEEEASLLYVKALVAPPEMLALSYLAVSYHLKLAKLAHFGATVHITEQHKPIIIDASNAKTYITLFEEKLSIYASAIQQRGFQQLATEYMMEVSHGCKALGFAEGKTVFNQDKFALQVAHGFFQEEFKHQGIVVESALAIENALNPEIKLIGKIQQDRIELEYPPTKCSITLIVEK</sequence>
<dbReference type="PANTHER" id="PTHR11102:SF160">
    <property type="entry name" value="ERAD-ASSOCIATED E3 UBIQUITIN-PROTEIN LIGASE COMPONENT HRD3"/>
    <property type="match status" value="1"/>
</dbReference>
<dbReference type="Pfam" id="PF08238">
    <property type="entry name" value="Sel1"/>
    <property type="match status" value="3"/>
</dbReference>
<keyword evidence="2" id="KW-1185">Reference proteome</keyword>
<gene>
    <name evidence="1" type="ORF">NSMM_1000001</name>
</gene>
<dbReference type="EMBL" id="FMWO01000003">
    <property type="protein sequence ID" value="SCZ84136.1"/>
    <property type="molecule type" value="Genomic_DNA"/>
</dbReference>
<dbReference type="Gene3D" id="1.25.40.10">
    <property type="entry name" value="Tetratricopeptide repeat domain"/>
    <property type="match status" value="1"/>
</dbReference>
<dbReference type="PANTHER" id="PTHR11102">
    <property type="entry name" value="SEL-1-LIKE PROTEIN"/>
    <property type="match status" value="1"/>
</dbReference>
<dbReference type="InterPro" id="IPR011990">
    <property type="entry name" value="TPR-like_helical_dom_sf"/>
</dbReference>
<dbReference type="GO" id="GO:0008800">
    <property type="term" value="F:beta-lactamase activity"/>
    <property type="evidence" value="ECO:0007669"/>
    <property type="project" value="UniProtKB-EC"/>
</dbReference>
<dbReference type="SMART" id="SM00671">
    <property type="entry name" value="SEL1"/>
    <property type="match status" value="3"/>
</dbReference>
<organism evidence="1 2">
    <name type="scientific">Nitrosomonas mobilis</name>
    <dbReference type="NCBI Taxonomy" id="51642"/>
    <lineage>
        <taxon>Bacteria</taxon>
        <taxon>Pseudomonadati</taxon>
        <taxon>Pseudomonadota</taxon>
        <taxon>Betaproteobacteria</taxon>
        <taxon>Nitrosomonadales</taxon>
        <taxon>Nitrosomonadaceae</taxon>
        <taxon>Nitrosomonas</taxon>
    </lineage>
</organism>
<evidence type="ECO:0000313" key="1">
    <source>
        <dbReference type="EMBL" id="SCZ84136.1"/>
    </source>
</evidence>
<dbReference type="AlphaFoldDB" id="A0A1G5SAC1"/>
<keyword evidence="1" id="KW-0378">Hydrolase</keyword>
<dbReference type="EC" id="3.5.2.6" evidence="1"/>
<accession>A0A1G5SAC1</accession>
<name>A0A1G5SAC1_9PROT</name>
<proteinExistence type="predicted"/>
<dbReference type="SUPFAM" id="SSF81901">
    <property type="entry name" value="HCP-like"/>
    <property type="match status" value="1"/>
</dbReference>
<dbReference type="InterPro" id="IPR006597">
    <property type="entry name" value="Sel1-like"/>
</dbReference>
<evidence type="ECO:0000313" key="2">
    <source>
        <dbReference type="Proteomes" id="UP000198729"/>
    </source>
</evidence>
<dbReference type="STRING" id="51642.NSMM_1000001"/>
<protein>
    <submittedName>
        <fullName evidence="1">Putative Beta-lactamase</fullName>
        <ecNumber evidence="1">3.5.2.6</ecNumber>
    </submittedName>
</protein>
<reference evidence="1 2" key="1">
    <citation type="submission" date="2016-10" db="EMBL/GenBank/DDBJ databases">
        <authorList>
            <person name="de Groot N.N."/>
        </authorList>
    </citation>
    <scope>NUCLEOTIDE SEQUENCE [LARGE SCALE GENOMIC DNA]</scope>
    <source>
        <strain evidence="1">1</strain>
    </source>
</reference>
<dbReference type="InterPro" id="IPR050767">
    <property type="entry name" value="Sel1_AlgK"/>
</dbReference>
<dbReference type="Proteomes" id="UP000198729">
    <property type="component" value="Unassembled WGS sequence"/>
</dbReference>